<dbReference type="EMBL" id="BARV01036474">
    <property type="protein sequence ID" value="GAI54312.1"/>
    <property type="molecule type" value="Genomic_DNA"/>
</dbReference>
<accession>X1PDB3</accession>
<name>X1PDB3_9ZZZZ</name>
<organism evidence="1">
    <name type="scientific">marine sediment metagenome</name>
    <dbReference type="NCBI Taxonomy" id="412755"/>
    <lineage>
        <taxon>unclassified sequences</taxon>
        <taxon>metagenomes</taxon>
        <taxon>ecological metagenomes</taxon>
    </lineage>
</organism>
<feature type="non-terminal residue" evidence="1">
    <location>
        <position position="1"/>
    </location>
</feature>
<reference evidence="1" key="1">
    <citation type="journal article" date="2014" name="Front. Microbiol.">
        <title>High frequency of phylogenetically diverse reductive dehalogenase-homologous genes in deep subseafloor sedimentary metagenomes.</title>
        <authorList>
            <person name="Kawai M."/>
            <person name="Futagami T."/>
            <person name="Toyoda A."/>
            <person name="Takaki Y."/>
            <person name="Nishi S."/>
            <person name="Hori S."/>
            <person name="Arai W."/>
            <person name="Tsubouchi T."/>
            <person name="Morono Y."/>
            <person name="Uchiyama I."/>
            <person name="Ito T."/>
            <person name="Fujiyama A."/>
            <person name="Inagaki F."/>
            <person name="Takami H."/>
        </authorList>
    </citation>
    <scope>NUCLEOTIDE SEQUENCE</scope>
    <source>
        <strain evidence="1">Expedition CK06-06</strain>
    </source>
</reference>
<proteinExistence type="predicted"/>
<evidence type="ECO:0000313" key="1">
    <source>
        <dbReference type="EMBL" id="GAI54312.1"/>
    </source>
</evidence>
<protein>
    <submittedName>
        <fullName evidence="1">Uncharacterized protein</fullName>
    </submittedName>
</protein>
<comment type="caution">
    <text evidence="1">The sequence shown here is derived from an EMBL/GenBank/DDBJ whole genome shotgun (WGS) entry which is preliminary data.</text>
</comment>
<gene>
    <name evidence="1" type="ORF">S06H3_56670</name>
</gene>
<sequence>ATPREIKTMLQDAEPNFKTGGESPNITAITSPIRAALIQCILVMISCSVIIREAKKKTISGTAIRIATNGAVPGITKCPNLGTIKN</sequence>
<dbReference type="AlphaFoldDB" id="X1PDB3"/>